<organism evidence="2 3">
    <name type="scientific">Acidiphilium acidophilum</name>
    <name type="common">Thiobacillus acidophilus</name>
    <dbReference type="NCBI Taxonomy" id="76588"/>
    <lineage>
        <taxon>Bacteria</taxon>
        <taxon>Pseudomonadati</taxon>
        <taxon>Pseudomonadota</taxon>
        <taxon>Alphaproteobacteria</taxon>
        <taxon>Acetobacterales</taxon>
        <taxon>Acidocellaceae</taxon>
        <taxon>Acidiphilium</taxon>
    </lineage>
</organism>
<keyword evidence="3" id="KW-1185">Reference proteome</keyword>
<proteinExistence type="predicted"/>
<dbReference type="AlphaFoldDB" id="A0AAW9DTY7"/>
<keyword evidence="1" id="KW-0812">Transmembrane</keyword>
<name>A0AAW9DTY7_ACIAO</name>
<reference evidence="2 3" key="1">
    <citation type="submission" date="2023-11" db="EMBL/GenBank/DDBJ databases">
        <title>MicrobeMod: A computational toolkit for identifying prokaryotic methylation and restriction-modification with nanopore sequencing.</title>
        <authorList>
            <person name="Crits-Christoph A."/>
            <person name="Kang S.C."/>
            <person name="Lee H."/>
            <person name="Ostrov N."/>
        </authorList>
    </citation>
    <scope>NUCLEOTIDE SEQUENCE [LARGE SCALE GENOMIC DNA]</scope>
    <source>
        <strain evidence="2 3">DSMZ 700</strain>
    </source>
</reference>
<evidence type="ECO:0000313" key="2">
    <source>
        <dbReference type="EMBL" id="MDX5932470.1"/>
    </source>
</evidence>
<keyword evidence="1" id="KW-0472">Membrane</keyword>
<gene>
    <name evidence="2" type="ORF">SIL87_17065</name>
</gene>
<keyword evidence="1" id="KW-1133">Transmembrane helix</keyword>
<evidence type="ECO:0000256" key="1">
    <source>
        <dbReference type="SAM" id="Phobius"/>
    </source>
</evidence>
<protein>
    <recommendedName>
        <fullName evidence="4">Protein BatD</fullName>
    </recommendedName>
</protein>
<comment type="caution">
    <text evidence="2">The sequence shown here is derived from an EMBL/GenBank/DDBJ whole genome shotgun (WGS) entry which is preliminary data.</text>
</comment>
<accession>A0AAW9DTY7</accession>
<sequence>MAAPSAHANPGLRCVIDAPHRWLGQAVTWHLRRDGAGSPLPEIMPSQLAPDWHIAYQSESRWTDAQGRARESAEITLYPMRAGILALPAVRAGGMICPPRDLTIAAHAPGQSGMTVTTRLDPPHPYRGQAVYLTMEVAYAGDLTWDSVTPHSTNAELRPIHIAQGKQTGPLINVRHFAWTILPLKSGRLTVRFGRLTARHAGPIEIWPAPPSVQVNVRAVPAFMPAESLIGAPTATILAASHRLDIGGTGLLAVRLGGVGLTRPMVAAVFDPPPISPGLRFGPPLISRATSGDGSLADVWQIDLPFKAVRAGHLIYPRLRIDYFDPLDGVPRTIFLQPRSLRVGDPMKREIGIAVMVAAVILLSLVTGWFGVRAAWRLMLVARARARLRKASTAMQARDLLLSSPRRPAIGNLAPMVKSDGSRRPWHDGCHSADRARAIRTGRIQPTFTNTCRSPCPSDRVDPLACRPSVSSSSSCPPVARAGFACGGGVLKRGDEHENTGRRR</sequence>
<dbReference type="Proteomes" id="UP001279553">
    <property type="component" value="Unassembled WGS sequence"/>
</dbReference>
<evidence type="ECO:0008006" key="4">
    <source>
        <dbReference type="Google" id="ProtNLM"/>
    </source>
</evidence>
<feature type="transmembrane region" description="Helical" evidence="1">
    <location>
        <begin position="351"/>
        <end position="376"/>
    </location>
</feature>
<dbReference type="EMBL" id="JAWXYB010000018">
    <property type="protein sequence ID" value="MDX5932470.1"/>
    <property type="molecule type" value="Genomic_DNA"/>
</dbReference>
<evidence type="ECO:0000313" key="3">
    <source>
        <dbReference type="Proteomes" id="UP001279553"/>
    </source>
</evidence>